<feature type="region of interest" description="Disordered" evidence="7">
    <location>
        <begin position="784"/>
        <end position="804"/>
    </location>
</feature>
<dbReference type="GO" id="GO:0005524">
    <property type="term" value="F:ATP binding"/>
    <property type="evidence" value="ECO:0007669"/>
    <property type="project" value="UniProtKB-UniRule"/>
</dbReference>
<evidence type="ECO:0000256" key="5">
    <source>
        <dbReference type="ARBA" id="ARBA00022840"/>
    </source>
</evidence>
<keyword evidence="1" id="KW-0723">Serine/threonine-protein kinase</keyword>
<dbReference type="Proteomes" id="UP001224775">
    <property type="component" value="Unassembled WGS sequence"/>
</dbReference>
<feature type="region of interest" description="Disordered" evidence="7">
    <location>
        <begin position="1234"/>
        <end position="1272"/>
    </location>
</feature>
<feature type="region of interest" description="Disordered" evidence="7">
    <location>
        <begin position="1"/>
        <end position="30"/>
    </location>
</feature>
<feature type="compositionally biased region" description="Low complexity" evidence="7">
    <location>
        <begin position="108"/>
        <end position="124"/>
    </location>
</feature>
<keyword evidence="3 6" id="KW-0547">Nucleotide-binding</keyword>
<feature type="domain" description="Protein kinase" evidence="8">
    <location>
        <begin position="468"/>
        <end position="901"/>
    </location>
</feature>
<feature type="compositionally biased region" description="Polar residues" evidence="7">
    <location>
        <begin position="375"/>
        <end position="386"/>
    </location>
</feature>
<feature type="region of interest" description="Disordered" evidence="7">
    <location>
        <begin position="662"/>
        <end position="683"/>
    </location>
</feature>
<dbReference type="PROSITE" id="PS00108">
    <property type="entry name" value="PROTEIN_KINASE_ST"/>
    <property type="match status" value="1"/>
</dbReference>
<evidence type="ECO:0000256" key="4">
    <source>
        <dbReference type="ARBA" id="ARBA00022777"/>
    </source>
</evidence>
<comment type="caution">
    <text evidence="9">The sequence shown here is derived from an EMBL/GenBank/DDBJ whole genome shotgun (WGS) entry which is preliminary data.</text>
</comment>
<feature type="region of interest" description="Disordered" evidence="7">
    <location>
        <begin position="527"/>
        <end position="548"/>
    </location>
</feature>
<evidence type="ECO:0000259" key="8">
    <source>
        <dbReference type="PROSITE" id="PS50011"/>
    </source>
</evidence>
<evidence type="ECO:0000313" key="9">
    <source>
        <dbReference type="EMBL" id="KAK1744208.1"/>
    </source>
</evidence>
<keyword evidence="2 9" id="KW-0808">Transferase</keyword>
<dbReference type="InterPro" id="IPR050494">
    <property type="entry name" value="Ser_Thr_dual-spec_kinase"/>
</dbReference>
<evidence type="ECO:0000256" key="7">
    <source>
        <dbReference type="SAM" id="MobiDB-lite"/>
    </source>
</evidence>
<evidence type="ECO:0000256" key="1">
    <source>
        <dbReference type="ARBA" id="ARBA00022527"/>
    </source>
</evidence>
<dbReference type="InterPro" id="IPR008271">
    <property type="entry name" value="Ser/Thr_kinase_AS"/>
</dbReference>
<dbReference type="InterPro" id="IPR000719">
    <property type="entry name" value="Prot_kinase_dom"/>
</dbReference>
<feature type="compositionally biased region" description="Low complexity" evidence="7">
    <location>
        <begin position="785"/>
        <end position="796"/>
    </location>
</feature>
<keyword evidence="5 6" id="KW-0067">ATP-binding</keyword>
<evidence type="ECO:0000313" key="10">
    <source>
        <dbReference type="Proteomes" id="UP001224775"/>
    </source>
</evidence>
<evidence type="ECO:0000256" key="6">
    <source>
        <dbReference type="PROSITE-ProRule" id="PRU10141"/>
    </source>
</evidence>
<dbReference type="GO" id="GO:0004712">
    <property type="term" value="F:protein serine/threonine/tyrosine kinase activity"/>
    <property type="evidence" value="ECO:0007669"/>
    <property type="project" value="UniProtKB-EC"/>
</dbReference>
<evidence type="ECO:0000256" key="2">
    <source>
        <dbReference type="ARBA" id="ARBA00022679"/>
    </source>
</evidence>
<dbReference type="Pfam" id="PF00069">
    <property type="entry name" value="Pkinase"/>
    <property type="match status" value="1"/>
</dbReference>
<feature type="compositionally biased region" description="Polar residues" evidence="7">
    <location>
        <begin position="9"/>
        <end position="30"/>
    </location>
</feature>
<dbReference type="InterPro" id="IPR011009">
    <property type="entry name" value="Kinase-like_dom_sf"/>
</dbReference>
<feature type="region of interest" description="Disordered" evidence="7">
    <location>
        <begin position="108"/>
        <end position="133"/>
    </location>
</feature>
<feature type="binding site" evidence="6">
    <location>
        <position position="497"/>
    </location>
    <ligand>
        <name>ATP</name>
        <dbReference type="ChEBI" id="CHEBI:30616"/>
    </ligand>
</feature>
<dbReference type="PANTHER" id="PTHR24058:SF17">
    <property type="entry name" value="HOMEODOMAIN INTERACTING PROTEIN KINASE, ISOFORM D"/>
    <property type="match status" value="1"/>
</dbReference>
<dbReference type="PROSITE" id="PS00107">
    <property type="entry name" value="PROTEIN_KINASE_ATP"/>
    <property type="match status" value="1"/>
</dbReference>
<dbReference type="Gene3D" id="1.10.510.10">
    <property type="entry name" value="Transferase(Phosphotransferase) domain 1"/>
    <property type="match status" value="1"/>
</dbReference>
<gene>
    <name evidence="9" type="ORF">QTG54_004741</name>
</gene>
<proteinExistence type="predicted"/>
<organism evidence="9 10">
    <name type="scientific">Skeletonema marinoi</name>
    <dbReference type="NCBI Taxonomy" id="267567"/>
    <lineage>
        <taxon>Eukaryota</taxon>
        <taxon>Sar</taxon>
        <taxon>Stramenopiles</taxon>
        <taxon>Ochrophyta</taxon>
        <taxon>Bacillariophyta</taxon>
        <taxon>Coscinodiscophyceae</taxon>
        <taxon>Thalassiosirophycidae</taxon>
        <taxon>Thalassiosirales</taxon>
        <taxon>Skeletonemataceae</taxon>
        <taxon>Skeletonema</taxon>
        <taxon>Skeletonema marinoi-dohrnii complex</taxon>
    </lineage>
</organism>
<feature type="region of interest" description="Disordered" evidence="7">
    <location>
        <begin position="1321"/>
        <end position="1349"/>
    </location>
</feature>
<evidence type="ECO:0000256" key="3">
    <source>
        <dbReference type="ARBA" id="ARBA00022741"/>
    </source>
</evidence>
<name>A0AAD9DG04_9STRA</name>
<feature type="region of interest" description="Disordered" evidence="7">
    <location>
        <begin position="437"/>
        <end position="462"/>
    </location>
</feature>
<dbReference type="EMBL" id="JATAAI010000007">
    <property type="protein sequence ID" value="KAK1744208.1"/>
    <property type="molecule type" value="Genomic_DNA"/>
</dbReference>
<keyword evidence="4 9" id="KW-0418">Kinase</keyword>
<reference evidence="9" key="1">
    <citation type="submission" date="2023-06" db="EMBL/GenBank/DDBJ databases">
        <title>Survivors Of The Sea: Transcriptome response of Skeletonema marinoi to long-term dormancy.</title>
        <authorList>
            <person name="Pinder M.I.M."/>
            <person name="Kourtchenko O."/>
            <person name="Robertson E.K."/>
            <person name="Larsson T."/>
            <person name="Maumus F."/>
            <person name="Osuna-Cruz C.M."/>
            <person name="Vancaester E."/>
            <person name="Stenow R."/>
            <person name="Vandepoele K."/>
            <person name="Ploug H."/>
            <person name="Bruchert V."/>
            <person name="Godhe A."/>
            <person name="Topel M."/>
        </authorList>
    </citation>
    <scope>NUCLEOTIDE SEQUENCE</scope>
    <source>
        <strain evidence="9">R05AC</strain>
    </source>
</reference>
<feature type="compositionally biased region" description="Polar residues" evidence="7">
    <location>
        <begin position="536"/>
        <end position="548"/>
    </location>
</feature>
<dbReference type="InterPro" id="IPR017441">
    <property type="entry name" value="Protein_kinase_ATP_BS"/>
</dbReference>
<accession>A0AAD9DG04</accession>
<dbReference type="SUPFAM" id="SSF56112">
    <property type="entry name" value="Protein kinase-like (PK-like)"/>
    <property type="match status" value="1"/>
</dbReference>
<dbReference type="Gene3D" id="3.30.200.20">
    <property type="entry name" value="Phosphorylase Kinase, domain 1"/>
    <property type="match status" value="1"/>
</dbReference>
<feature type="compositionally biased region" description="Low complexity" evidence="7">
    <location>
        <begin position="1239"/>
        <end position="1257"/>
    </location>
</feature>
<protein>
    <submittedName>
        <fullName evidence="9">Dual specificity protein kinase</fullName>
        <ecNumber evidence="9">2.7.12.1</ecNumber>
    </submittedName>
</protein>
<sequence length="1349" mass="145911">MSQQKDSHAITGSSNQNLQGMQHQQSSDEANNSSLIYDRTMKVAKAEYADHGSHGVAAVQMPNDMGMYGNMGGGGLQSSVQMQNQMQQQMQMTALQQQMQVQQQQQMQMQQHQHQQHQQQQQQQLPSNYHQPNQLNSSQLMQLMMLQQQNQMLQQTLQAQAQQNGQQQNQMMPPPNAMAGQGYPSLVPGTVGSQQLLQALANNPNAFVGNNGIGMGGGPGMSVASANVINTTSNGLIDALNSQLSAAQQPTNMVSESSLSQLVDANGNAVAGALPNQIGMNAAAMNDNLLMFAPGEIINGKKRVSPTVPLHPSQLVNGGGGYNAALSSSLGGKMNSVLEEEDELSNEDKKPRPAKVAHNQAAEKGLMSAALEMGNSHSQQTEQNTGDVPAPAAPQDSKEGKERGPVLTNPSKPAANGGLDNVEGNLLVHKGDIFHIPRKSMHSHPPAPNASSDETKGKGNDDGEIVEYEVMSLLGQGTFAQVFHCVETKTGQNVAVKIVKNKPAYTRQAAVEIDVFRKLSTIGIGSSEKDDGDASAMSSTLDSNTMSNSKDLSYSGSMSTADGTAFSGGNGDAIIRLMYYFMHQSHLCLVFEMLGSNLYELLKKRQFRGLPLGVVKTLLRQAIDGIKLLGKKNVVHCDLKPENMLMVRNDAIDEMIAKSSSLNETGDAKNDKNNEADGEEADPAAAEEEQWIKLIDFGSACFEGQTTHTYIQSRFYRSPEVLVGLPYDSAIDMWSLGCVAAELFLGLPILPGVHEHDQVGRILEMIGNLPGWMLEQGSKSKKFFKSSTSRSSSNSSDLDVSMKEGTPHRTKWEFRTRQEYINYLSEEEKQSKGGAHKLEQQPTSRYFKKKKLEDIVMHHGSGKTKKEKEELGLFVHFLKGLLDPDPWKRYTAFQASMHPFLSGSKSYRSKIEVAKDGTKITPKPYDISWVQPWDPSIPRRKLMVVQKKGSRRSSMPTQQSVPEAAAAENPYLLPARTLDIYGTPMRNSLKLEPQSPAMSITSQMAAMADAMSLGRQPSSLGQNSPPPSLFNGMQGFPHSASFGNAAGVGIPMSYNQLASSYQQLAGSYQNFAGRRLSDNFVNAASQQQPQLHDGNESFFIPMPHVPPPPQAMGAQSFSGAYYNGAPSYHPNLESELGYALQRPGVVPGGNDFLLSALRRQHSNSSVGSLNNLPSPTRNYGNYVAPGGMNYPGNNLLHTLGLQEQIADMNSQYNGGGGGIGGAATSLLAQQLEDYSDTSQQQGGMAAQAASQDAPQLQRQLSNSSMHGSYVGQGNPMSLGNSLPYFQSASFSDYGSAPHGQQIPAHHLNAIVNANLMAHAQAQAQAAGQHQTNSNRPDQYEGLKKNSTTE</sequence>
<feature type="region of interest" description="Disordered" evidence="7">
    <location>
        <begin position="374"/>
        <end position="422"/>
    </location>
</feature>
<dbReference type="GO" id="GO:0004713">
    <property type="term" value="F:protein tyrosine kinase activity"/>
    <property type="evidence" value="ECO:0007669"/>
    <property type="project" value="TreeGrafter"/>
</dbReference>
<dbReference type="SMART" id="SM00220">
    <property type="entry name" value="S_TKc"/>
    <property type="match status" value="1"/>
</dbReference>
<feature type="compositionally biased region" description="Low complexity" evidence="7">
    <location>
        <begin position="1321"/>
        <end position="1330"/>
    </location>
</feature>
<dbReference type="PROSITE" id="PS50011">
    <property type="entry name" value="PROTEIN_KINASE_DOM"/>
    <property type="match status" value="1"/>
</dbReference>
<feature type="region of interest" description="Disordered" evidence="7">
    <location>
        <begin position="337"/>
        <end position="360"/>
    </location>
</feature>
<feature type="compositionally biased region" description="Basic and acidic residues" evidence="7">
    <location>
        <begin position="666"/>
        <end position="675"/>
    </location>
</feature>
<feature type="region of interest" description="Disordered" evidence="7">
    <location>
        <begin position="157"/>
        <end position="178"/>
    </location>
</feature>
<keyword evidence="10" id="KW-1185">Reference proteome</keyword>
<dbReference type="EC" id="2.7.12.1" evidence="9"/>
<dbReference type="GO" id="GO:0004674">
    <property type="term" value="F:protein serine/threonine kinase activity"/>
    <property type="evidence" value="ECO:0007669"/>
    <property type="project" value="UniProtKB-KW"/>
</dbReference>
<dbReference type="PANTHER" id="PTHR24058">
    <property type="entry name" value="DUAL SPECIFICITY PROTEIN KINASE"/>
    <property type="match status" value="1"/>
</dbReference>
<dbReference type="GO" id="GO:0005737">
    <property type="term" value="C:cytoplasm"/>
    <property type="evidence" value="ECO:0007669"/>
    <property type="project" value="TreeGrafter"/>
</dbReference>